<keyword evidence="7" id="KW-0560">Oxidoreductase</keyword>
<keyword evidence="8" id="KW-0408">Iron</keyword>
<keyword evidence="3" id="KW-0444">Lipid biosynthesis</keyword>
<dbReference type="EMBL" id="MCRI01000028">
    <property type="protein sequence ID" value="ODN66095.1"/>
    <property type="molecule type" value="Genomic_DNA"/>
</dbReference>
<evidence type="ECO:0000256" key="7">
    <source>
        <dbReference type="ARBA" id="ARBA00023002"/>
    </source>
</evidence>
<dbReference type="STRING" id="291169.A9E74_02190"/>
<dbReference type="Proteomes" id="UP000094379">
    <property type="component" value="Unassembled WGS sequence"/>
</dbReference>
<comment type="caution">
    <text evidence="14">The sequence shown here is derived from an EMBL/GenBank/DDBJ whole genome shotgun (WGS) entry which is preliminary data.</text>
</comment>
<dbReference type="RefSeq" id="WP_141696802.1">
    <property type="nucleotide sequence ID" value="NZ_MCRI01000028.1"/>
</dbReference>
<evidence type="ECO:0000256" key="6">
    <source>
        <dbReference type="ARBA" id="ARBA00022989"/>
    </source>
</evidence>
<dbReference type="AlphaFoldDB" id="A0A1E3GQ77"/>
<sequence length="310" mass="35716">MKSIRKWFDNGETNFSAQSADTADAGIDWLRVIPFIVLHLACLAVFIVGVSSVAVVTAVVLYIVRMFAITAFYHRYFAHKAFKTSRPVQFVFALIGASATQRGPLWWAAHHRQHHRHADQAADPHSPKQGFLWSHMGWFLSGKHYQADYRLVPDWQRFAELRWLDRFDLTVPVLLAVALFIFGMLLERFAPGLGTNGWQMLVWGYFISTVVLLHATLLINSMAHRVGKKRYQTGDESRNNFVLALLTLGEGWHNNHHHYPVSARQGFYWWEVDFSYYVLKLMQKAGLIWDVKTVPLDKRESKKIFNEAGV</sequence>
<gene>
    <name evidence="14" type="ORF">A9E74_02190</name>
</gene>
<keyword evidence="10 12" id="KW-0472">Membrane</keyword>
<evidence type="ECO:0000313" key="15">
    <source>
        <dbReference type="Proteomes" id="UP000094379"/>
    </source>
</evidence>
<feature type="domain" description="Fatty acid desaturase" evidence="13">
    <location>
        <begin position="53"/>
        <end position="272"/>
    </location>
</feature>
<dbReference type="CDD" id="cd03505">
    <property type="entry name" value="Delta9-FADS-like"/>
    <property type="match status" value="1"/>
</dbReference>
<keyword evidence="6 12" id="KW-1133">Transmembrane helix</keyword>
<evidence type="ECO:0000256" key="9">
    <source>
        <dbReference type="ARBA" id="ARBA00023098"/>
    </source>
</evidence>
<name>A0A1E3GQ77_9GAMM</name>
<protein>
    <submittedName>
        <fullName evidence="14">Fatty acid desaturase</fullName>
    </submittedName>
</protein>
<evidence type="ECO:0000256" key="4">
    <source>
        <dbReference type="ARBA" id="ARBA00022692"/>
    </source>
</evidence>
<evidence type="ECO:0000256" key="12">
    <source>
        <dbReference type="SAM" id="Phobius"/>
    </source>
</evidence>
<dbReference type="PANTHER" id="PTHR11351:SF31">
    <property type="entry name" value="DESATURASE 1, ISOFORM A-RELATED"/>
    <property type="match status" value="1"/>
</dbReference>
<keyword evidence="9" id="KW-0443">Lipid metabolism</keyword>
<dbReference type="PRINTS" id="PR00075">
    <property type="entry name" value="FACDDSATRASE"/>
</dbReference>
<dbReference type="GO" id="GO:0016020">
    <property type="term" value="C:membrane"/>
    <property type="evidence" value="ECO:0007669"/>
    <property type="project" value="UniProtKB-SubCell"/>
</dbReference>
<comment type="subcellular location">
    <subcellularLocation>
        <location evidence="1">Membrane</location>
        <topology evidence="1">Multi-pass membrane protein</topology>
    </subcellularLocation>
</comment>
<keyword evidence="5" id="KW-0276">Fatty acid metabolism</keyword>
<dbReference type="PANTHER" id="PTHR11351">
    <property type="entry name" value="ACYL-COA DESATURASE"/>
    <property type="match status" value="1"/>
</dbReference>
<proteinExistence type="inferred from homology"/>
<dbReference type="InterPro" id="IPR005804">
    <property type="entry name" value="FA_desaturase_dom"/>
</dbReference>
<evidence type="ECO:0000313" key="14">
    <source>
        <dbReference type="EMBL" id="ODN66095.1"/>
    </source>
</evidence>
<feature type="transmembrane region" description="Helical" evidence="12">
    <location>
        <begin position="167"/>
        <end position="186"/>
    </location>
</feature>
<evidence type="ECO:0000256" key="1">
    <source>
        <dbReference type="ARBA" id="ARBA00004141"/>
    </source>
</evidence>
<dbReference type="Pfam" id="PF00487">
    <property type="entry name" value="FA_desaturase"/>
    <property type="match status" value="1"/>
</dbReference>
<evidence type="ECO:0000256" key="11">
    <source>
        <dbReference type="ARBA" id="ARBA00023160"/>
    </source>
</evidence>
<evidence type="ECO:0000256" key="3">
    <source>
        <dbReference type="ARBA" id="ARBA00022516"/>
    </source>
</evidence>
<feature type="transmembrane region" description="Helical" evidence="12">
    <location>
        <begin position="198"/>
        <end position="220"/>
    </location>
</feature>
<evidence type="ECO:0000256" key="5">
    <source>
        <dbReference type="ARBA" id="ARBA00022832"/>
    </source>
</evidence>
<keyword evidence="11" id="KW-0275">Fatty acid biosynthesis</keyword>
<evidence type="ECO:0000256" key="2">
    <source>
        <dbReference type="ARBA" id="ARBA00008749"/>
    </source>
</evidence>
<dbReference type="GO" id="GO:0016717">
    <property type="term" value="F:oxidoreductase activity, acting on paired donors, with oxidation of a pair of donors resulting in the reduction of molecular oxygen to two molecules of water"/>
    <property type="evidence" value="ECO:0007669"/>
    <property type="project" value="InterPro"/>
</dbReference>
<dbReference type="InterPro" id="IPR015876">
    <property type="entry name" value="Acyl-CoA_DS"/>
</dbReference>
<organism evidence="14 15">
    <name type="scientific">Methylophaga muralis</name>
    <dbReference type="NCBI Taxonomy" id="291169"/>
    <lineage>
        <taxon>Bacteria</taxon>
        <taxon>Pseudomonadati</taxon>
        <taxon>Pseudomonadota</taxon>
        <taxon>Gammaproteobacteria</taxon>
        <taxon>Thiotrichales</taxon>
        <taxon>Piscirickettsiaceae</taxon>
        <taxon>Methylophaga</taxon>
    </lineage>
</organism>
<evidence type="ECO:0000256" key="8">
    <source>
        <dbReference type="ARBA" id="ARBA00023004"/>
    </source>
</evidence>
<reference evidence="14 15" key="1">
    <citation type="submission" date="2016-07" db="EMBL/GenBank/DDBJ databases">
        <title>Draft Genome Sequence of Methylophaga muralis Bur 1.</title>
        <authorList>
            <person name="Vasilenko O.V."/>
            <person name="Doronina N.V."/>
            <person name="Shmareva M.N."/>
            <person name="Tarlachkov S.V."/>
            <person name="Mustakhimov I."/>
            <person name="Trotsenko Y.A."/>
        </authorList>
    </citation>
    <scope>NUCLEOTIDE SEQUENCE [LARGE SCALE GENOMIC DNA]</scope>
    <source>
        <strain evidence="14 15">Bur 1</strain>
    </source>
</reference>
<keyword evidence="4 12" id="KW-0812">Transmembrane</keyword>
<dbReference type="PATRIC" id="fig|291169.3.peg.2200"/>
<keyword evidence="15" id="KW-1185">Reference proteome</keyword>
<feature type="transmembrane region" description="Helical" evidence="12">
    <location>
        <begin position="36"/>
        <end position="64"/>
    </location>
</feature>
<accession>A0A1E3GQ77</accession>
<dbReference type="GO" id="GO:0006633">
    <property type="term" value="P:fatty acid biosynthetic process"/>
    <property type="evidence" value="ECO:0007669"/>
    <property type="project" value="UniProtKB-KW"/>
</dbReference>
<evidence type="ECO:0000259" key="13">
    <source>
        <dbReference type="Pfam" id="PF00487"/>
    </source>
</evidence>
<comment type="similarity">
    <text evidence="2">Belongs to the fatty acid desaturase type 2 family.</text>
</comment>
<evidence type="ECO:0000256" key="10">
    <source>
        <dbReference type="ARBA" id="ARBA00023136"/>
    </source>
</evidence>